<proteinExistence type="predicted"/>
<dbReference type="SUPFAM" id="SSF53756">
    <property type="entry name" value="UDP-Glycosyltransferase/glycogen phosphorylase"/>
    <property type="match status" value="1"/>
</dbReference>
<dbReference type="Proteomes" id="UP000298631">
    <property type="component" value="Chromosome"/>
</dbReference>
<dbReference type="InterPro" id="IPR050194">
    <property type="entry name" value="Glycosyltransferase_grp1"/>
</dbReference>
<evidence type="ECO:0000313" key="1">
    <source>
        <dbReference type="EMBL" id="QCO56115.1"/>
    </source>
</evidence>
<dbReference type="OrthoDB" id="9790710at2"/>
<dbReference type="RefSeq" id="WP_137193900.1">
    <property type="nucleotide sequence ID" value="NZ_CP039964.1"/>
</dbReference>
<sequence>MKIAYIVNTYPRASHTFIRRELQALERRGFDIHRFAMRSERDSLLDPADLAEDDRTEHVLKTGFAGLVCSALRWMLRKPRHSAQAFVAAMRCGAAGAGGTPGTGGRLRHMIYLVEAAHVARRCASLGVTHIHAHFGTNSATVAMLARLMDGPSYSFTVHGPEEFDAPLGLCLGEKMQHAAFTVAISSFGRSQLYRRAALADWGKLHVVHCGIEPEKFPTPSAPPKGGPRLVAIGRLAEQKGFSLLIEAMALAAPTNPDLHLTLVGDGPLRPEIEAMIAANHLETRITLAGWQDEAGVRQALANAQALILPSFAEGLPMVVMEAMAAGRPVIATAIAGVPELVVSGETGWLVPAGDAQYLAEAMTTLAQTPHTDLVAMGTAARARVLERHDINTEAAKLATLIGQA</sequence>
<dbReference type="GO" id="GO:0016757">
    <property type="term" value="F:glycosyltransferase activity"/>
    <property type="evidence" value="ECO:0007669"/>
    <property type="project" value="TreeGrafter"/>
</dbReference>
<dbReference type="Pfam" id="PF13692">
    <property type="entry name" value="Glyco_trans_1_4"/>
    <property type="match status" value="1"/>
</dbReference>
<dbReference type="KEGG" id="pseb:EOK75_10465"/>
<dbReference type="EMBL" id="CP039964">
    <property type="protein sequence ID" value="QCO56115.1"/>
    <property type="molecule type" value="Genomic_DNA"/>
</dbReference>
<dbReference type="PANTHER" id="PTHR45947">
    <property type="entry name" value="SULFOQUINOVOSYL TRANSFERASE SQD2"/>
    <property type="match status" value="1"/>
</dbReference>
<accession>A0A4P8EHR0</accession>
<keyword evidence="2" id="KW-1185">Reference proteome</keyword>
<keyword evidence="1" id="KW-0808">Transferase</keyword>
<evidence type="ECO:0000313" key="2">
    <source>
        <dbReference type="Proteomes" id="UP000298631"/>
    </source>
</evidence>
<gene>
    <name evidence="1" type="ORF">EOK75_10465</name>
</gene>
<name>A0A4P8EHR0_9RHOB</name>
<reference evidence="1 2" key="1">
    <citation type="submission" date="2019-05" db="EMBL/GenBank/DDBJ databases">
        <title>Pseudorhodobacter turbinis sp. nov., isolated from the gut of the Korean turban shell.</title>
        <authorList>
            <person name="Jeong Y.-S."/>
            <person name="Kang W.-R."/>
            <person name="Bae J.-W."/>
        </authorList>
    </citation>
    <scope>NUCLEOTIDE SEQUENCE [LARGE SCALE GENOMIC DNA]</scope>
    <source>
        <strain evidence="1 2">S12M18</strain>
    </source>
</reference>
<dbReference type="Gene3D" id="3.40.50.2000">
    <property type="entry name" value="Glycogen Phosphorylase B"/>
    <property type="match status" value="2"/>
</dbReference>
<organism evidence="1 2">
    <name type="scientific">Pseudorhodobacter turbinis</name>
    <dbReference type="NCBI Taxonomy" id="2500533"/>
    <lineage>
        <taxon>Bacteria</taxon>
        <taxon>Pseudomonadati</taxon>
        <taxon>Pseudomonadota</taxon>
        <taxon>Alphaproteobacteria</taxon>
        <taxon>Rhodobacterales</taxon>
        <taxon>Paracoccaceae</taxon>
        <taxon>Pseudorhodobacter</taxon>
    </lineage>
</organism>
<dbReference type="PANTHER" id="PTHR45947:SF15">
    <property type="entry name" value="TEICHURONIC ACID BIOSYNTHESIS GLYCOSYLTRANSFERASE TUAC-RELATED"/>
    <property type="match status" value="1"/>
</dbReference>
<dbReference type="AlphaFoldDB" id="A0A4P8EHR0"/>
<protein>
    <submittedName>
        <fullName evidence="1">Glycosyltransferase family 4 protein</fullName>
    </submittedName>
</protein>